<accession>A0A183I917</accession>
<dbReference type="Gene3D" id="2.130.10.10">
    <property type="entry name" value="YVTN repeat-like/Quinoprotein amine dehydrogenase"/>
    <property type="match status" value="1"/>
</dbReference>
<dbReference type="SMART" id="SM00320">
    <property type="entry name" value="WD40"/>
    <property type="match status" value="2"/>
</dbReference>
<proteinExistence type="inferred from homology"/>
<dbReference type="GO" id="GO:0016239">
    <property type="term" value="P:positive regulation of macroautophagy"/>
    <property type="evidence" value="ECO:0007669"/>
    <property type="project" value="TreeGrafter"/>
</dbReference>
<dbReference type="GO" id="GO:0061700">
    <property type="term" value="C:GATOR2 complex"/>
    <property type="evidence" value="ECO:0007669"/>
    <property type="project" value="TreeGrafter"/>
</dbReference>
<dbReference type="InterPro" id="IPR036322">
    <property type="entry name" value="WD40_repeat_dom_sf"/>
</dbReference>
<dbReference type="Proteomes" id="UP000270296">
    <property type="component" value="Unassembled WGS sequence"/>
</dbReference>
<keyword evidence="7" id="KW-1185">Reference proteome</keyword>
<name>A0A183I917_9BILA</name>
<dbReference type="InterPro" id="IPR001680">
    <property type="entry name" value="WD40_rpt"/>
</dbReference>
<keyword evidence="3" id="KW-0677">Repeat</keyword>
<dbReference type="GO" id="GO:0034198">
    <property type="term" value="P:cellular response to amino acid starvation"/>
    <property type="evidence" value="ECO:0007669"/>
    <property type="project" value="TreeGrafter"/>
</dbReference>
<dbReference type="PANTHER" id="PTHR46200:SF1">
    <property type="entry name" value="GATOR COMPLEX PROTEIN WDR24"/>
    <property type="match status" value="1"/>
</dbReference>
<evidence type="ECO:0000256" key="1">
    <source>
        <dbReference type="ARBA" id="ARBA00008134"/>
    </source>
</evidence>
<dbReference type="Pfam" id="PF00400">
    <property type="entry name" value="WD40"/>
    <property type="match status" value="1"/>
</dbReference>
<dbReference type="WBParaSite" id="SBAD_0000012201-mRNA-1">
    <property type="protein sequence ID" value="SBAD_0000012201-mRNA-1"/>
    <property type="gene ID" value="SBAD_0000012201"/>
</dbReference>
<comment type="similarity">
    <text evidence="1">Belongs to the WD repeat WDR24 family.</text>
</comment>
<dbReference type="PROSITE" id="PS50082">
    <property type="entry name" value="WD_REPEATS_2"/>
    <property type="match status" value="1"/>
</dbReference>
<evidence type="ECO:0000256" key="3">
    <source>
        <dbReference type="ARBA" id="ARBA00022737"/>
    </source>
</evidence>
<dbReference type="PANTHER" id="PTHR46200">
    <property type="entry name" value="GATOR COMPLEX PROTEIN WDR24"/>
    <property type="match status" value="1"/>
</dbReference>
<evidence type="ECO:0000256" key="4">
    <source>
        <dbReference type="ARBA" id="ARBA00040269"/>
    </source>
</evidence>
<sequence length="152" mass="17218">MCVFYFRNALMICPLDGPVNALSTNKEADHVVIVGRNILKIYRLEEGFKEECNLKVGKLPTLHFSNLDVAWSHVQEDLLASAATNGSVVLWNLHILSRNKAESTYNVHSRTVNKVCFHPTEAHYLLSGSQDARAILFDLRKKEVALTFEKYV</sequence>
<protein>
    <recommendedName>
        <fullName evidence="4">GATOR2 complex protein WDR24</fullName>
    </recommendedName>
</protein>
<evidence type="ECO:0000313" key="8">
    <source>
        <dbReference type="WBParaSite" id="SBAD_0000012201-mRNA-1"/>
    </source>
</evidence>
<organism evidence="8">
    <name type="scientific">Soboliphyme baturini</name>
    <dbReference type="NCBI Taxonomy" id="241478"/>
    <lineage>
        <taxon>Eukaryota</taxon>
        <taxon>Metazoa</taxon>
        <taxon>Ecdysozoa</taxon>
        <taxon>Nematoda</taxon>
        <taxon>Enoplea</taxon>
        <taxon>Dorylaimia</taxon>
        <taxon>Dioctophymatida</taxon>
        <taxon>Dioctophymatoidea</taxon>
        <taxon>Soboliphymatidae</taxon>
        <taxon>Soboliphyme</taxon>
    </lineage>
</organism>
<evidence type="ECO:0000256" key="5">
    <source>
        <dbReference type="PROSITE-ProRule" id="PRU00221"/>
    </source>
</evidence>
<keyword evidence="2 5" id="KW-0853">WD repeat</keyword>
<dbReference type="GO" id="GO:0005774">
    <property type="term" value="C:vacuolar membrane"/>
    <property type="evidence" value="ECO:0007669"/>
    <property type="project" value="TreeGrafter"/>
</dbReference>
<evidence type="ECO:0000313" key="6">
    <source>
        <dbReference type="EMBL" id="VDO79717.1"/>
    </source>
</evidence>
<dbReference type="SUPFAM" id="SSF50978">
    <property type="entry name" value="WD40 repeat-like"/>
    <property type="match status" value="1"/>
</dbReference>
<evidence type="ECO:0000313" key="7">
    <source>
        <dbReference type="Proteomes" id="UP000270296"/>
    </source>
</evidence>
<reference evidence="6 7" key="2">
    <citation type="submission" date="2018-11" db="EMBL/GenBank/DDBJ databases">
        <authorList>
            <consortium name="Pathogen Informatics"/>
        </authorList>
    </citation>
    <scope>NUCLEOTIDE SEQUENCE [LARGE SCALE GENOMIC DNA]</scope>
</reference>
<dbReference type="InterPro" id="IPR015943">
    <property type="entry name" value="WD40/YVTN_repeat-like_dom_sf"/>
</dbReference>
<feature type="repeat" description="WD" evidence="5">
    <location>
        <begin position="105"/>
        <end position="147"/>
    </location>
</feature>
<dbReference type="AlphaFoldDB" id="A0A183I917"/>
<dbReference type="EMBL" id="UZAM01000171">
    <property type="protein sequence ID" value="VDO79717.1"/>
    <property type="molecule type" value="Genomic_DNA"/>
</dbReference>
<evidence type="ECO:0000256" key="2">
    <source>
        <dbReference type="ARBA" id="ARBA00022574"/>
    </source>
</evidence>
<dbReference type="GO" id="GO:1904263">
    <property type="term" value="P:positive regulation of TORC1 signaling"/>
    <property type="evidence" value="ECO:0007669"/>
    <property type="project" value="TreeGrafter"/>
</dbReference>
<dbReference type="GO" id="GO:0005829">
    <property type="term" value="C:cytosol"/>
    <property type="evidence" value="ECO:0007669"/>
    <property type="project" value="TreeGrafter"/>
</dbReference>
<dbReference type="OrthoDB" id="60955at2759"/>
<gene>
    <name evidence="6" type="ORF">SBAD_LOCUS111</name>
</gene>
<dbReference type="InterPro" id="IPR037590">
    <property type="entry name" value="WDR24"/>
</dbReference>
<reference evidence="8" key="1">
    <citation type="submission" date="2016-06" db="UniProtKB">
        <authorList>
            <consortium name="WormBaseParasite"/>
        </authorList>
    </citation>
    <scope>IDENTIFICATION</scope>
</reference>